<evidence type="ECO:0000256" key="2">
    <source>
        <dbReference type="ARBA" id="ARBA00000937"/>
    </source>
</evidence>
<dbReference type="EMBL" id="LGRX02035339">
    <property type="protein sequence ID" value="KAK3235227.1"/>
    <property type="molecule type" value="Genomic_DNA"/>
</dbReference>
<name>A0AAE0BGH2_9CHLO</name>
<dbReference type="AlphaFoldDB" id="A0AAE0BGH2"/>
<sequence>MTVTLALALAPRGMRMGWEHPHPSPAADVLRCSKFIGKPRQVGTQPLSSRVLLFFKLFSKQGKMVNNTAFVFIKPHAVTDPVKALVKEGLVAKGLNVLTEGTISSEEIDSKMLIDQHYYAIASKATLLKPNQLNVPSDKFEKQFGLGWQEALDKGLVYNALDGSAKLGIDADTLDGMWGKAKKAGDLVKFGGGFYCAKIQDIYIFNGFFMSMRSKFVAPGCSIYYFVVEWDAKKLSWESFRGTVLGPTDPAEAPADSLRGQILAKWQELGLKSCPDTGDNGVHASASPFEALAERMNWLGAKVTEDSFGKELLAAGISEKTLKEWSVDPQVTYGPESVTASLFDSLEDTDSEPCLALLFDSLEDTDSDYCLALCTMMSPPGPNFYTIAGVVSAFIAGAALVFMTK</sequence>
<reference evidence="4 5" key="1">
    <citation type="journal article" date="2015" name="Genome Biol. Evol.">
        <title>Comparative Genomics of a Bacterivorous Green Alga Reveals Evolutionary Causalities and Consequences of Phago-Mixotrophic Mode of Nutrition.</title>
        <authorList>
            <person name="Burns J.A."/>
            <person name="Paasch A."/>
            <person name="Narechania A."/>
            <person name="Kim E."/>
        </authorList>
    </citation>
    <scope>NUCLEOTIDE SEQUENCE [LARGE SCALE GENOMIC DNA]</scope>
    <source>
        <strain evidence="4 5">PLY_AMNH</strain>
    </source>
</reference>
<keyword evidence="3" id="KW-1133">Transmembrane helix</keyword>
<evidence type="ECO:0000256" key="1">
    <source>
        <dbReference type="ARBA" id="ARBA00000082"/>
    </source>
</evidence>
<dbReference type="GO" id="GO:0004550">
    <property type="term" value="F:nucleoside diphosphate kinase activity"/>
    <property type="evidence" value="ECO:0007669"/>
    <property type="project" value="UniProtKB-EC"/>
</dbReference>
<proteinExistence type="predicted"/>
<keyword evidence="3" id="KW-0472">Membrane</keyword>
<evidence type="ECO:0000256" key="3">
    <source>
        <dbReference type="SAM" id="Phobius"/>
    </source>
</evidence>
<dbReference type="Gene3D" id="3.30.70.141">
    <property type="entry name" value="Nucleoside diphosphate kinase-like domain"/>
    <property type="match status" value="1"/>
</dbReference>
<gene>
    <name evidence="4" type="ORF">CYMTET_54553</name>
</gene>
<evidence type="ECO:0000313" key="4">
    <source>
        <dbReference type="EMBL" id="KAK3235227.1"/>
    </source>
</evidence>
<dbReference type="InterPro" id="IPR036850">
    <property type="entry name" value="NDK-like_dom_sf"/>
</dbReference>
<evidence type="ECO:0000313" key="5">
    <source>
        <dbReference type="Proteomes" id="UP001190700"/>
    </source>
</evidence>
<comment type="caution">
    <text evidence="4">The sequence shown here is derived from an EMBL/GenBank/DDBJ whole genome shotgun (WGS) entry which is preliminary data.</text>
</comment>
<evidence type="ECO:0008006" key="6">
    <source>
        <dbReference type="Google" id="ProtNLM"/>
    </source>
</evidence>
<feature type="transmembrane region" description="Helical" evidence="3">
    <location>
        <begin position="384"/>
        <end position="403"/>
    </location>
</feature>
<accession>A0AAE0BGH2</accession>
<dbReference type="SUPFAM" id="SSF54919">
    <property type="entry name" value="Nucleoside diphosphate kinase, NDK"/>
    <property type="match status" value="1"/>
</dbReference>
<keyword evidence="5" id="KW-1185">Reference proteome</keyword>
<protein>
    <recommendedName>
        <fullName evidence="6">Nucleoside-diphosphate kinase</fullName>
    </recommendedName>
</protein>
<comment type="catalytic activity">
    <reaction evidence="1">
        <text>a 2'-deoxyribonucleoside 5'-diphosphate + ATP = a 2'-deoxyribonucleoside 5'-triphosphate + ADP</text>
        <dbReference type="Rhea" id="RHEA:44640"/>
        <dbReference type="ChEBI" id="CHEBI:30616"/>
        <dbReference type="ChEBI" id="CHEBI:61560"/>
        <dbReference type="ChEBI" id="CHEBI:73316"/>
        <dbReference type="ChEBI" id="CHEBI:456216"/>
        <dbReference type="EC" id="2.7.4.6"/>
    </reaction>
</comment>
<keyword evidence="3" id="KW-0812">Transmembrane</keyword>
<organism evidence="4 5">
    <name type="scientific">Cymbomonas tetramitiformis</name>
    <dbReference type="NCBI Taxonomy" id="36881"/>
    <lineage>
        <taxon>Eukaryota</taxon>
        <taxon>Viridiplantae</taxon>
        <taxon>Chlorophyta</taxon>
        <taxon>Pyramimonadophyceae</taxon>
        <taxon>Pyramimonadales</taxon>
        <taxon>Pyramimonadaceae</taxon>
        <taxon>Cymbomonas</taxon>
    </lineage>
</organism>
<comment type="catalytic activity">
    <reaction evidence="2">
        <text>a ribonucleoside 5'-diphosphate + ATP = a ribonucleoside 5'-triphosphate + ADP</text>
        <dbReference type="Rhea" id="RHEA:18113"/>
        <dbReference type="ChEBI" id="CHEBI:30616"/>
        <dbReference type="ChEBI" id="CHEBI:57930"/>
        <dbReference type="ChEBI" id="CHEBI:61557"/>
        <dbReference type="ChEBI" id="CHEBI:456216"/>
        <dbReference type="EC" id="2.7.4.6"/>
    </reaction>
</comment>
<dbReference type="Proteomes" id="UP001190700">
    <property type="component" value="Unassembled WGS sequence"/>
</dbReference>